<evidence type="ECO:0000313" key="6">
    <source>
        <dbReference type="Proteomes" id="UP000282106"/>
    </source>
</evidence>
<feature type="coiled-coil region" evidence="1">
    <location>
        <begin position="787"/>
        <end position="825"/>
    </location>
</feature>
<dbReference type="AlphaFoldDB" id="A0A3N0VH60"/>
<feature type="domain" description="AsmA" evidence="4">
    <location>
        <begin position="36"/>
        <end position="716"/>
    </location>
</feature>
<evidence type="ECO:0000313" key="5">
    <source>
        <dbReference type="EMBL" id="ROH92045.1"/>
    </source>
</evidence>
<dbReference type="InParanoid" id="A0A3N0VH60"/>
<dbReference type="PANTHER" id="PTHR30441">
    <property type="entry name" value="DUF748 DOMAIN-CONTAINING PROTEIN"/>
    <property type="match status" value="1"/>
</dbReference>
<dbReference type="Proteomes" id="UP000282106">
    <property type="component" value="Unassembled WGS sequence"/>
</dbReference>
<evidence type="ECO:0000256" key="3">
    <source>
        <dbReference type="SAM" id="Phobius"/>
    </source>
</evidence>
<dbReference type="EMBL" id="RJVO01000002">
    <property type="protein sequence ID" value="ROH92045.1"/>
    <property type="molecule type" value="Genomic_DNA"/>
</dbReference>
<feature type="region of interest" description="Disordered" evidence="2">
    <location>
        <begin position="826"/>
        <end position="849"/>
    </location>
</feature>
<feature type="compositionally biased region" description="Pro residues" evidence="2">
    <location>
        <begin position="840"/>
        <end position="849"/>
    </location>
</feature>
<keyword evidence="1" id="KW-0175">Coiled coil</keyword>
<dbReference type="InterPro" id="IPR007844">
    <property type="entry name" value="AsmA"/>
</dbReference>
<keyword evidence="6" id="KW-1185">Reference proteome</keyword>
<name>A0A3N0VH60_9GAMM</name>
<gene>
    <name evidence="5" type="ORF">ED208_06655</name>
</gene>
<dbReference type="Pfam" id="PF05170">
    <property type="entry name" value="AsmA"/>
    <property type="match status" value="1"/>
</dbReference>
<proteinExistence type="predicted"/>
<evidence type="ECO:0000259" key="4">
    <source>
        <dbReference type="Pfam" id="PF05170"/>
    </source>
</evidence>
<keyword evidence="3" id="KW-0472">Membrane</keyword>
<protein>
    <submittedName>
        <fullName evidence="5">AsmA family protein</fullName>
    </submittedName>
</protein>
<dbReference type="GO" id="GO:0090313">
    <property type="term" value="P:regulation of protein targeting to membrane"/>
    <property type="evidence" value="ECO:0007669"/>
    <property type="project" value="TreeGrafter"/>
</dbReference>
<dbReference type="GO" id="GO:0005886">
    <property type="term" value="C:plasma membrane"/>
    <property type="evidence" value="ECO:0007669"/>
    <property type="project" value="TreeGrafter"/>
</dbReference>
<reference evidence="5 6" key="1">
    <citation type="submission" date="2018-10" db="EMBL/GenBank/DDBJ databases">
        <authorList>
            <person name="Chen W.-M."/>
        </authorList>
    </citation>
    <scope>NUCLEOTIDE SEQUENCE [LARGE SCALE GENOMIC DNA]</scope>
    <source>
        <strain evidence="5 6">THS-13</strain>
    </source>
</reference>
<accession>A0A3N0VH60</accession>
<comment type="caution">
    <text evidence="5">The sequence shown here is derived from an EMBL/GenBank/DDBJ whole genome shotgun (WGS) entry which is preliminary data.</text>
</comment>
<evidence type="ECO:0000256" key="1">
    <source>
        <dbReference type="SAM" id="Coils"/>
    </source>
</evidence>
<organism evidence="5 6">
    <name type="scientific">Stagnimonas aquatica</name>
    <dbReference type="NCBI Taxonomy" id="2689987"/>
    <lineage>
        <taxon>Bacteria</taxon>
        <taxon>Pseudomonadati</taxon>
        <taxon>Pseudomonadota</taxon>
        <taxon>Gammaproteobacteria</taxon>
        <taxon>Nevskiales</taxon>
        <taxon>Nevskiaceae</taxon>
        <taxon>Stagnimonas</taxon>
    </lineage>
</organism>
<keyword evidence="3" id="KW-0812">Transmembrane</keyword>
<dbReference type="FunCoup" id="A0A3N0VH60">
    <property type="interactions" value="80"/>
</dbReference>
<dbReference type="InterPro" id="IPR052894">
    <property type="entry name" value="AsmA-related"/>
</dbReference>
<sequence>MPPRRPGSGWPIDGWGSARAATLSTRPLPYAPDRPMAKPLKFLLVFLAGLLLLLAAAIVALPFLFDPNDFRGKLAETVKKETGREFSVGEIRLSVFPWLRVEIADAVLGNAAGFGSEPMLRLKSAEVGVKLLPLLRDRRVEASELKLSGLRAALAVNAEGLSNWADLLALQKQKKDEPAAESEAGKGMADLDIAGVQLEDVALSYADAQAGKDYAVEGLRLKLGRLRAGETLPFEGGLTLNSGAPKARAALEFQGDLRFDADSGSAQVADLKLKLDGLQEGTTPAESLAAKLRLEASALGYDGASQVLTVAPFKLLIDQLLAGTAEQPRLSAKGTLAASLKADLAQRRHQVQGLELALETAGSAIPGGKPQTLKLSGTASADLAADSARVEGLQLEFAGLKASAKQWLVAGLTGELPTASGDLTVAPFSPRALLGNLDIKLPEMADAKTLQTASLSAALSANARSAAFKNLLLKLDDSTLSGELAVRDFASQALAFALQLDAIDADRYLPPKAAAAPAAGTEAAKTNLNDTPLPVEMLDQLNAEGTLAIGRLKLKGMTLNDVRLKLDAPKSGNKRQQLSAQLYGGNANLALDVSPGAKPGYALKTTLSGISAGPLLKDFLGKDYVSGKGSVNLDVRSGGRTVGEVRRALNGDVAFNFVDGAVKGFNLGKTIRDGQALLSVAQGGGATAAASSEPQSTDFAELRGAGKIVNGVLKSDQLSAKNPLFRLEGAGELDLANETINYLAKPTLVGTAKGQGGKELADLHGVVVPIRLTGNLFKPKVQIDWQAALQQKAADKLRGQYEAKKEELQEHREEIKQKAVEELNKGLMKLFGGNKKPPDEPAPGSTPQP</sequence>
<evidence type="ECO:0000256" key="2">
    <source>
        <dbReference type="SAM" id="MobiDB-lite"/>
    </source>
</evidence>
<dbReference type="PANTHER" id="PTHR30441:SF4">
    <property type="entry name" value="PROTEIN ASMA"/>
    <property type="match status" value="1"/>
</dbReference>
<feature type="transmembrane region" description="Helical" evidence="3">
    <location>
        <begin position="42"/>
        <end position="65"/>
    </location>
</feature>
<keyword evidence="3" id="KW-1133">Transmembrane helix</keyword>